<dbReference type="GO" id="GO:0005829">
    <property type="term" value="C:cytosol"/>
    <property type="evidence" value="ECO:0007669"/>
    <property type="project" value="TreeGrafter"/>
</dbReference>
<keyword evidence="4 12" id="KW-0436">Ligase</keyword>
<evidence type="ECO:0000256" key="9">
    <source>
        <dbReference type="ARBA" id="ARBA00047671"/>
    </source>
</evidence>
<dbReference type="SUPFAM" id="SSF52954">
    <property type="entry name" value="Class II aaRS ABD-related"/>
    <property type="match status" value="1"/>
</dbReference>
<dbReference type="CDD" id="cd00779">
    <property type="entry name" value="ProRS_core_prok"/>
    <property type="match status" value="1"/>
</dbReference>
<name>A0A9D2KC77_9BACT</name>
<comment type="similarity">
    <text evidence="11 12">Belongs to the class-II aminoacyl-tRNA synthetase family. ProS type 1 subfamily.</text>
</comment>
<dbReference type="InterPro" id="IPR004154">
    <property type="entry name" value="Anticodon-bd"/>
</dbReference>
<evidence type="ECO:0000256" key="3">
    <source>
        <dbReference type="ARBA" id="ARBA00022490"/>
    </source>
</evidence>
<dbReference type="Proteomes" id="UP000824176">
    <property type="component" value="Unassembled WGS sequence"/>
</dbReference>
<dbReference type="PROSITE" id="PS50862">
    <property type="entry name" value="AA_TRNA_LIGASE_II"/>
    <property type="match status" value="1"/>
</dbReference>
<dbReference type="CDD" id="cd00861">
    <property type="entry name" value="ProRS_anticodon_short"/>
    <property type="match status" value="1"/>
</dbReference>
<dbReference type="Gene3D" id="3.40.50.800">
    <property type="entry name" value="Anticodon-binding domain"/>
    <property type="match status" value="1"/>
</dbReference>
<organism evidence="14 15">
    <name type="scientific">Candidatus Mucispirillum faecigallinarum</name>
    <dbReference type="NCBI Taxonomy" id="2838699"/>
    <lineage>
        <taxon>Bacteria</taxon>
        <taxon>Pseudomonadati</taxon>
        <taxon>Deferribacterota</taxon>
        <taxon>Deferribacteres</taxon>
        <taxon>Deferribacterales</taxon>
        <taxon>Mucispirillaceae</taxon>
        <taxon>Mucispirillum</taxon>
    </lineage>
</organism>
<sequence>MRQSRYFIQTMREIPSEAEVISHQLMLRAGMIKKVAAGIYDYLPLGLKVIRKVENIVRENMNKAGAIELLMSVVQPAELWQLSGRWNHFGKELLRFKDRGDREFCLGPTHEEVITDVVKSQVNSYKQMPVTLYQIQTKFRDEVRPRFGLMRGREFIMKDAYSFDIDNAGADISYQKMYDAYRAVFNACGLRHKVVDADTGSIGGSFSHEFMVLADTGEDAIMFCTKCDYSANIEKAVVVDKGEKENTPLLQSEEVATPDKHTAVEVAEFLGVDIKHVPKTMIIRCEGVVEDKEEKTIFVACMVRGDHEVNLAKVKNIVKAKSAEFAEHYEVQDTVGCAVGSLGPVNMPLKVYVDNALKYVSNIVVGANKEGYHIKNVNLERDAKIEGYFDIRNAMAGDTCPVCGAEYEETRGIEVGHIFKLGTKYSESMGAKALDKNGKNIPIVMGCYGIGIGRTAASAIEQNYDEAGIIWPKAIAPFEVVVVPVNTNDEEVVKKADEIYEKLLSLGVDVIIDDRNERAGVKFNDADLIGYPVRVSVGKKALADGNVEVLIRRTKEVILVNAAENTAEKIKEILDTKVL</sequence>
<dbReference type="Pfam" id="PF03129">
    <property type="entry name" value="HGTP_anticodon"/>
    <property type="match status" value="1"/>
</dbReference>
<dbReference type="InterPro" id="IPR045864">
    <property type="entry name" value="aa-tRNA-synth_II/BPL/LPL"/>
</dbReference>
<dbReference type="FunFam" id="3.30.930.10:FF:000066">
    <property type="entry name" value="Proline--tRNA ligase"/>
    <property type="match status" value="1"/>
</dbReference>
<dbReference type="InterPro" id="IPR033730">
    <property type="entry name" value="ProRS_core_prok"/>
</dbReference>
<evidence type="ECO:0000313" key="14">
    <source>
        <dbReference type="EMBL" id="HIZ89557.1"/>
    </source>
</evidence>
<dbReference type="CDD" id="cd04334">
    <property type="entry name" value="ProRS-INS"/>
    <property type="match status" value="1"/>
</dbReference>
<evidence type="ECO:0000313" key="15">
    <source>
        <dbReference type="Proteomes" id="UP000824176"/>
    </source>
</evidence>
<dbReference type="AlphaFoldDB" id="A0A9D2KC77"/>
<keyword evidence="3 12" id="KW-0963">Cytoplasm</keyword>
<gene>
    <name evidence="12" type="primary">proS</name>
    <name evidence="14" type="ORF">H9804_06405</name>
</gene>
<dbReference type="PRINTS" id="PR01046">
    <property type="entry name" value="TRNASYNTHPRO"/>
</dbReference>
<evidence type="ECO:0000256" key="6">
    <source>
        <dbReference type="ARBA" id="ARBA00022840"/>
    </source>
</evidence>
<evidence type="ECO:0000256" key="11">
    <source>
        <dbReference type="ARBA" id="ARBA00060755"/>
    </source>
</evidence>
<comment type="catalytic activity">
    <reaction evidence="9 12">
        <text>tRNA(Pro) + L-proline + ATP = L-prolyl-tRNA(Pro) + AMP + diphosphate</text>
        <dbReference type="Rhea" id="RHEA:14305"/>
        <dbReference type="Rhea" id="RHEA-COMP:9700"/>
        <dbReference type="Rhea" id="RHEA-COMP:9702"/>
        <dbReference type="ChEBI" id="CHEBI:30616"/>
        <dbReference type="ChEBI" id="CHEBI:33019"/>
        <dbReference type="ChEBI" id="CHEBI:60039"/>
        <dbReference type="ChEBI" id="CHEBI:78442"/>
        <dbReference type="ChEBI" id="CHEBI:78532"/>
        <dbReference type="ChEBI" id="CHEBI:456215"/>
        <dbReference type="EC" id="6.1.1.15"/>
    </reaction>
</comment>
<dbReference type="NCBIfam" id="TIGR00409">
    <property type="entry name" value="proS_fam_II"/>
    <property type="match status" value="1"/>
</dbReference>
<dbReference type="Pfam" id="PF00587">
    <property type="entry name" value="tRNA-synt_2b"/>
    <property type="match status" value="1"/>
</dbReference>
<dbReference type="EMBL" id="DXAQ01000098">
    <property type="protein sequence ID" value="HIZ89557.1"/>
    <property type="molecule type" value="Genomic_DNA"/>
</dbReference>
<dbReference type="PIRSF" id="PIRSF001535">
    <property type="entry name" value="ProRS_1"/>
    <property type="match status" value="1"/>
</dbReference>
<dbReference type="Pfam" id="PF04073">
    <property type="entry name" value="tRNA_edit"/>
    <property type="match status" value="1"/>
</dbReference>
<evidence type="ECO:0000256" key="8">
    <source>
        <dbReference type="ARBA" id="ARBA00023146"/>
    </source>
</evidence>
<dbReference type="InterPro" id="IPR007214">
    <property type="entry name" value="YbaK/aa-tRNA-synth-assoc-dom"/>
</dbReference>
<evidence type="ECO:0000256" key="1">
    <source>
        <dbReference type="ARBA" id="ARBA00004496"/>
    </source>
</evidence>
<dbReference type="InterPro" id="IPR036754">
    <property type="entry name" value="YbaK/aa-tRNA-synt-asso_dom_sf"/>
</dbReference>
<feature type="domain" description="Aminoacyl-transfer RNA synthetases class-II family profile" evidence="13">
    <location>
        <begin position="33"/>
        <end position="472"/>
    </location>
</feature>
<dbReference type="PANTHER" id="PTHR42753:SF2">
    <property type="entry name" value="PROLINE--TRNA LIGASE"/>
    <property type="match status" value="1"/>
</dbReference>
<keyword evidence="6 12" id="KW-0067">ATP-binding</keyword>
<dbReference type="InterPro" id="IPR036621">
    <property type="entry name" value="Anticodon-bd_dom_sf"/>
</dbReference>
<dbReference type="GO" id="GO:0006433">
    <property type="term" value="P:prolyl-tRNA aminoacylation"/>
    <property type="evidence" value="ECO:0007669"/>
    <property type="project" value="UniProtKB-UniRule"/>
</dbReference>
<proteinExistence type="inferred from homology"/>
<keyword evidence="7 12" id="KW-0648">Protein biosynthesis</keyword>
<keyword evidence="5 12" id="KW-0547">Nucleotide-binding</keyword>
<dbReference type="PANTHER" id="PTHR42753">
    <property type="entry name" value="MITOCHONDRIAL RIBOSOME PROTEIN L39/PROLYL-TRNA LIGASE FAMILY MEMBER"/>
    <property type="match status" value="1"/>
</dbReference>
<evidence type="ECO:0000256" key="5">
    <source>
        <dbReference type="ARBA" id="ARBA00022741"/>
    </source>
</evidence>
<comment type="caution">
    <text evidence="14">The sequence shown here is derived from an EMBL/GenBank/DDBJ whole genome shotgun (WGS) entry which is preliminary data.</text>
</comment>
<dbReference type="InterPro" id="IPR002314">
    <property type="entry name" value="aa-tRNA-synt_IIb"/>
</dbReference>
<protein>
    <recommendedName>
        <fullName evidence="12">Proline--tRNA ligase</fullName>
        <ecNumber evidence="12">6.1.1.15</ecNumber>
    </recommendedName>
    <alternativeName>
        <fullName evidence="12">Prolyl-tRNA synthetase</fullName>
        <shortName evidence="12">ProRS</shortName>
    </alternativeName>
</protein>
<dbReference type="NCBIfam" id="NF006625">
    <property type="entry name" value="PRK09194.1"/>
    <property type="match status" value="1"/>
</dbReference>
<evidence type="ECO:0000259" key="13">
    <source>
        <dbReference type="PROSITE" id="PS50862"/>
    </source>
</evidence>
<evidence type="ECO:0000256" key="4">
    <source>
        <dbReference type="ARBA" id="ARBA00022598"/>
    </source>
</evidence>
<dbReference type="InterPro" id="IPR044140">
    <property type="entry name" value="ProRS_anticodon_short"/>
</dbReference>
<dbReference type="FunFam" id="3.40.50.800:FF:000011">
    <property type="entry name" value="Proline--tRNA ligase"/>
    <property type="match status" value="1"/>
</dbReference>
<dbReference type="FunFam" id="3.30.930.10:FF:000065">
    <property type="entry name" value="Proline--tRNA ligase"/>
    <property type="match status" value="1"/>
</dbReference>
<keyword evidence="8 12" id="KW-0030">Aminoacyl-tRNA synthetase</keyword>
<reference evidence="14" key="1">
    <citation type="journal article" date="2021" name="PeerJ">
        <title>Extensive microbial diversity within the chicken gut microbiome revealed by metagenomics and culture.</title>
        <authorList>
            <person name="Gilroy R."/>
            <person name="Ravi A."/>
            <person name="Getino M."/>
            <person name="Pursley I."/>
            <person name="Horton D.L."/>
            <person name="Alikhan N.F."/>
            <person name="Baker D."/>
            <person name="Gharbi K."/>
            <person name="Hall N."/>
            <person name="Watson M."/>
            <person name="Adriaenssens E.M."/>
            <person name="Foster-Nyarko E."/>
            <person name="Jarju S."/>
            <person name="Secka A."/>
            <person name="Antonio M."/>
            <person name="Oren A."/>
            <person name="Chaudhuri R.R."/>
            <person name="La Ragione R."/>
            <person name="Hildebrand F."/>
            <person name="Pallen M.J."/>
        </authorList>
    </citation>
    <scope>NUCLEOTIDE SEQUENCE</scope>
    <source>
        <strain evidence="14">ChiW4-1371</strain>
    </source>
</reference>
<dbReference type="SUPFAM" id="SSF55826">
    <property type="entry name" value="YbaK/ProRS associated domain"/>
    <property type="match status" value="1"/>
</dbReference>
<comment type="subcellular location">
    <subcellularLocation>
        <location evidence="1 12">Cytoplasm</location>
    </subcellularLocation>
</comment>
<evidence type="ECO:0000256" key="12">
    <source>
        <dbReference type="HAMAP-Rule" id="MF_01569"/>
    </source>
</evidence>
<comment type="domain">
    <text evidence="12">Consists of three domains: the N-terminal catalytic domain, the editing domain and the C-terminal anticodon-binding domain.</text>
</comment>
<comment type="subunit">
    <text evidence="2 12">Homodimer.</text>
</comment>
<accession>A0A9D2KC77</accession>
<evidence type="ECO:0000256" key="7">
    <source>
        <dbReference type="ARBA" id="ARBA00022917"/>
    </source>
</evidence>
<dbReference type="InterPro" id="IPR002316">
    <property type="entry name" value="Pro-tRNA-ligase_IIa"/>
</dbReference>
<dbReference type="GO" id="GO:0005524">
    <property type="term" value="F:ATP binding"/>
    <property type="evidence" value="ECO:0007669"/>
    <property type="project" value="UniProtKB-UniRule"/>
</dbReference>
<comment type="function">
    <text evidence="10 12">Catalyzes the attachment of proline to tRNA(Pro) in a two-step reaction: proline is first activated by ATP to form Pro-AMP and then transferred to the acceptor end of tRNA(Pro). As ProRS can inadvertently accommodate and process non-cognate amino acids such as alanine and cysteine, to avoid such errors it has two additional distinct editing activities against alanine. One activity is designated as 'pretransfer' editing and involves the tRNA(Pro)-independent hydrolysis of activated Ala-AMP. The other activity is designated 'posttransfer' editing and involves deacylation of mischarged Ala-tRNA(Pro). The misacylated Cys-tRNA(Pro) is not edited by ProRS.</text>
</comment>
<dbReference type="GO" id="GO:0004827">
    <property type="term" value="F:proline-tRNA ligase activity"/>
    <property type="evidence" value="ECO:0007669"/>
    <property type="project" value="UniProtKB-UniRule"/>
</dbReference>
<dbReference type="SUPFAM" id="SSF55681">
    <property type="entry name" value="Class II aaRS and biotin synthetases"/>
    <property type="match status" value="1"/>
</dbReference>
<dbReference type="GO" id="GO:0002161">
    <property type="term" value="F:aminoacyl-tRNA deacylase activity"/>
    <property type="evidence" value="ECO:0007669"/>
    <property type="project" value="InterPro"/>
</dbReference>
<dbReference type="Gene3D" id="3.30.930.10">
    <property type="entry name" value="Bira Bifunctional Protein, Domain 2"/>
    <property type="match status" value="2"/>
</dbReference>
<dbReference type="InterPro" id="IPR004500">
    <property type="entry name" value="Pro-tRNA-synth_IIa_bac-type"/>
</dbReference>
<reference evidence="14" key="2">
    <citation type="submission" date="2021-04" db="EMBL/GenBank/DDBJ databases">
        <authorList>
            <person name="Gilroy R."/>
        </authorList>
    </citation>
    <scope>NUCLEOTIDE SEQUENCE</scope>
    <source>
        <strain evidence="14">ChiW4-1371</strain>
    </source>
</reference>
<dbReference type="EC" id="6.1.1.15" evidence="12"/>
<evidence type="ECO:0000256" key="2">
    <source>
        <dbReference type="ARBA" id="ARBA00011738"/>
    </source>
</evidence>
<evidence type="ECO:0000256" key="10">
    <source>
        <dbReference type="ARBA" id="ARBA00053664"/>
    </source>
</evidence>
<dbReference type="InterPro" id="IPR023717">
    <property type="entry name" value="Pro-tRNA-Synthase_IIa_type1"/>
</dbReference>
<dbReference type="InterPro" id="IPR050062">
    <property type="entry name" value="Pro-tRNA_synthetase"/>
</dbReference>
<dbReference type="InterPro" id="IPR006195">
    <property type="entry name" value="aa-tRNA-synth_II"/>
</dbReference>
<dbReference type="HAMAP" id="MF_01569">
    <property type="entry name" value="Pro_tRNA_synth_type1"/>
    <property type="match status" value="1"/>
</dbReference>